<comment type="similarity">
    <text evidence="1">Belongs to the low molecular weight phosphotyrosine protein phosphatase family.</text>
</comment>
<sequence>MKTRVLMVCLGNICRSPLAEGILKSKVDQSKVFVDSAGTGSWHVGSEPDRRSIATAKRYDLDITDQRGRQFSAKDFNDFDHIFVMDNSNFKDVISMAETDEDRQKVHLILEEIFPSENVDVPDPYHGGEQGFENVYQMLNEACEEIAEKLNNGTL</sequence>
<proteinExistence type="inferred from homology"/>
<evidence type="ECO:0000256" key="3">
    <source>
        <dbReference type="ARBA" id="ARBA00022801"/>
    </source>
</evidence>
<feature type="active site" evidence="5">
    <location>
        <position position="15"/>
    </location>
</feature>
<dbReference type="InterPro" id="IPR050438">
    <property type="entry name" value="LMW_PTPase"/>
</dbReference>
<dbReference type="InterPro" id="IPR023485">
    <property type="entry name" value="Ptyr_pPase"/>
</dbReference>
<dbReference type="RefSeq" id="WP_026934731.1">
    <property type="nucleotide sequence ID" value="NZ_LT629745.1"/>
</dbReference>
<evidence type="ECO:0000256" key="1">
    <source>
        <dbReference type="ARBA" id="ARBA00011063"/>
    </source>
</evidence>
<dbReference type="Pfam" id="PF01451">
    <property type="entry name" value="LMWPc"/>
    <property type="match status" value="1"/>
</dbReference>
<evidence type="ECO:0000256" key="2">
    <source>
        <dbReference type="ARBA" id="ARBA00013064"/>
    </source>
</evidence>
<dbReference type="CDD" id="cd16343">
    <property type="entry name" value="LMWPTP"/>
    <property type="match status" value="1"/>
</dbReference>
<dbReference type="InterPro" id="IPR017867">
    <property type="entry name" value="Tyr_phospatase_low_mol_wt"/>
</dbReference>
<name>A0A1H1L185_9FLAO</name>
<feature type="active site" description="Proton donor" evidence="5">
    <location>
        <position position="123"/>
    </location>
</feature>
<dbReference type="EC" id="3.1.3.48" evidence="2"/>
<dbReference type="PRINTS" id="PR00719">
    <property type="entry name" value="LMWPTPASE"/>
</dbReference>
<evidence type="ECO:0000259" key="6">
    <source>
        <dbReference type="SMART" id="SM00226"/>
    </source>
</evidence>
<dbReference type="PANTHER" id="PTHR11717:SF7">
    <property type="entry name" value="LOW MOLECULAR WEIGHT PHOSPHOTYROSINE PROTEIN PHOSPHATASE"/>
    <property type="match status" value="1"/>
</dbReference>
<dbReference type="AlphaFoldDB" id="A0A1H1L185"/>
<dbReference type="InterPro" id="IPR036196">
    <property type="entry name" value="Ptyr_pPase_sf"/>
</dbReference>
<dbReference type="PANTHER" id="PTHR11717">
    <property type="entry name" value="LOW MOLECULAR WEIGHT PROTEIN TYROSINE PHOSPHATASE"/>
    <property type="match status" value="1"/>
</dbReference>
<evidence type="ECO:0000256" key="4">
    <source>
        <dbReference type="ARBA" id="ARBA00022912"/>
    </source>
</evidence>
<keyword evidence="4" id="KW-0904">Protein phosphatase</keyword>
<reference evidence="7 8" key="1">
    <citation type="submission" date="2016-10" db="EMBL/GenBank/DDBJ databases">
        <authorList>
            <person name="Varghese N."/>
            <person name="Submissions S."/>
        </authorList>
    </citation>
    <scope>NUCLEOTIDE SEQUENCE [LARGE SCALE GENOMIC DNA]</scope>
    <source>
        <strain evidence="7 8">Mar_2010_102</strain>
    </source>
</reference>
<accession>A0A1H1L185</accession>
<gene>
    <name evidence="7" type="ORF">SAMN04488552_0471</name>
</gene>
<feature type="domain" description="Phosphotyrosine protein phosphatase I" evidence="6">
    <location>
        <begin position="3"/>
        <end position="149"/>
    </location>
</feature>
<dbReference type="SMART" id="SM00226">
    <property type="entry name" value="LMWPc"/>
    <property type="match status" value="1"/>
</dbReference>
<keyword evidence="8" id="KW-1185">Reference proteome</keyword>
<feature type="active site" description="Nucleophile" evidence="5">
    <location>
        <position position="9"/>
    </location>
</feature>
<dbReference type="EMBL" id="LT629745">
    <property type="protein sequence ID" value="SDR68147.1"/>
    <property type="molecule type" value="Genomic_DNA"/>
</dbReference>
<dbReference type="Gene3D" id="3.40.50.2300">
    <property type="match status" value="1"/>
</dbReference>
<dbReference type="STRING" id="1250231.SAMN04488552_0471"/>
<organism evidence="7 8">
    <name type="scientific">Christiangramia echinicola</name>
    <dbReference type="NCBI Taxonomy" id="279359"/>
    <lineage>
        <taxon>Bacteria</taxon>
        <taxon>Pseudomonadati</taxon>
        <taxon>Bacteroidota</taxon>
        <taxon>Flavobacteriia</taxon>
        <taxon>Flavobacteriales</taxon>
        <taxon>Flavobacteriaceae</taxon>
        <taxon>Christiangramia</taxon>
    </lineage>
</organism>
<protein>
    <recommendedName>
        <fullName evidence="2">protein-tyrosine-phosphatase</fullName>
        <ecNumber evidence="2">3.1.3.48</ecNumber>
    </recommendedName>
</protein>
<dbReference type="Proteomes" id="UP000198858">
    <property type="component" value="Chromosome I"/>
</dbReference>
<dbReference type="SUPFAM" id="SSF52788">
    <property type="entry name" value="Phosphotyrosine protein phosphatases I"/>
    <property type="match status" value="1"/>
</dbReference>
<dbReference type="GO" id="GO:0004725">
    <property type="term" value="F:protein tyrosine phosphatase activity"/>
    <property type="evidence" value="ECO:0007669"/>
    <property type="project" value="UniProtKB-EC"/>
</dbReference>
<evidence type="ECO:0000313" key="7">
    <source>
        <dbReference type="EMBL" id="SDR68147.1"/>
    </source>
</evidence>
<keyword evidence="3" id="KW-0378">Hydrolase</keyword>
<evidence type="ECO:0000313" key="8">
    <source>
        <dbReference type="Proteomes" id="UP000198858"/>
    </source>
</evidence>
<evidence type="ECO:0000256" key="5">
    <source>
        <dbReference type="PIRSR" id="PIRSR617867-1"/>
    </source>
</evidence>